<evidence type="ECO:0000313" key="1">
    <source>
        <dbReference type="EMBL" id="KAK3061749.1"/>
    </source>
</evidence>
<evidence type="ECO:0000313" key="2">
    <source>
        <dbReference type="Proteomes" id="UP001186974"/>
    </source>
</evidence>
<dbReference type="EMBL" id="JAWDJW010007647">
    <property type="protein sequence ID" value="KAK3061749.1"/>
    <property type="molecule type" value="Genomic_DNA"/>
</dbReference>
<sequence length="151" mass="17067">MSWGEGRLDVWAVHEDSELQHKFWNGSMYQGWESLGGSFTTAPQVVHWSEGKIDIVGKNGSCYVSKAFDGENWYPSYDGWFDKGGKFASEPAIWANKGTNFIYVLGVGEDGQLKLQIWDGYNWQPAGDQYWDLGDTQNPYGKSVDFFGKDV</sequence>
<protein>
    <submittedName>
        <fullName evidence="1">Uncharacterized protein</fullName>
    </submittedName>
</protein>
<keyword evidence="2" id="KW-1185">Reference proteome</keyword>
<accession>A0ACC3D4K8</accession>
<proteinExistence type="predicted"/>
<dbReference type="Proteomes" id="UP001186974">
    <property type="component" value="Unassembled WGS sequence"/>
</dbReference>
<reference evidence="1" key="1">
    <citation type="submission" date="2024-09" db="EMBL/GenBank/DDBJ databases">
        <title>Black Yeasts Isolated from many extreme environments.</title>
        <authorList>
            <person name="Coleine C."/>
            <person name="Stajich J.E."/>
            <person name="Selbmann L."/>
        </authorList>
    </citation>
    <scope>NUCLEOTIDE SEQUENCE</scope>
    <source>
        <strain evidence="1">CCFEE 5737</strain>
    </source>
</reference>
<name>A0ACC3D4K8_9PEZI</name>
<gene>
    <name evidence="1" type="ORF">LTS18_005523</name>
</gene>
<comment type="caution">
    <text evidence="1">The sequence shown here is derived from an EMBL/GenBank/DDBJ whole genome shotgun (WGS) entry which is preliminary data.</text>
</comment>
<organism evidence="1 2">
    <name type="scientific">Coniosporium uncinatum</name>
    <dbReference type="NCBI Taxonomy" id="93489"/>
    <lineage>
        <taxon>Eukaryota</taxon>
        <taxon>Fungi</taxon>
        <taxon>Dikarya</taxon>
        <taxon>Ascomycota</taxon>
        <taxon>Pezizomycotina</taxon>
        <taxon>Dothideomycetes</taxon>
        <taxon>Dothideomycetes incertae sedis</taxon>
        <taxon>Coniosporium</taxon>
    </lineage>
</organism>